<protein>
    <submittedName>
        <fullName evidence="1">Glycosyltransferase</fullName>
    </submittedName>
</protein>
<gene>
    <name evidence="1" type="ORF">IQ249_04885</name>
</gene>
<dbReference type="RefSeq" id="WP_194028313.1">
    <property type="nucleotide sequence ID" value="NZ_JADEWZ010000005.1"/>
</dbReference>
<evidence type="ECO:0000313" key="1">
    <source>
        <dbReference type="EMBL" id="MBE9115231.1"/>
    </source>
</evidence>
<sequence>MDETKTKIVQIVPRLPPYRDGVGDYSLKLAGQLLKAHGIATEFLVFQPGVEVPSKVNGFPAKGFPTRTRETLISLLPDDINTILLHYSNYPYIKGKVKAPLWLADTLKFAQKQRKVKVIAMFHELPMLKFKGINILNPFQSIVSRRLAQTADFVVTDSARFQQFLERWSKQTVPCIPDFSTIGEPDFIPPLETRDRRVIIFGSTDRNRIYKNFLPELLQTCRDLGIEEICDIGQSLNLNPSDFKGVRLVEKGFQSDEEVRELMLNSWAGFIDYSRFPGDLGKSSVFASFCAHGLVPISSCYNPSEADGVEMNRQYLVPGNSLKNFDISQLQTIATNAYKWYSGHSLKENANLFASRVFA</sequence>
<dbReference type="Proteomes" id="UP000654482">
    <property type="component" value="Unassembled WGS sequence"/>
</dbReference>
<evidence type="ECO:0000313" key="2">
    <source>
        <dbReference type="Proteomes" id="UP000654482"/>
    </source>
</evidence>
<dbReference type="AlphaFoldDB" id="A0A8J7B7G3"/>
<name>A0A8J7B7G3_9CYAN</name>
<keyword evidence="2" id="KW-1185">Reference proteome</keyword>
<comment type="caution">
    <text evidence="1">The sequence shown here is derived from an EMBL/GenBank/DDBJ whole genome shotgun (WGS) entry which is preliminary data.</text>
</comment>
<accession>A0A8J7B7G3</accession>
<dbReference type="EMBL" id="JADEWZ010000005">
    <property type="protein sequence ID" value="MBE9115231.1"/>
    <property type="molecule type" value="Genomic_DNA"/>
</dbReference>
<proteinExistence type="predicted"/>
<dbReference type="SUPFAM" id="SSF53756">
    <property type="entry name" value="UDP-Glycosyltransferase/glycogen phosphorylase"/>
    <property type="match status" value="1"/>
</dbReference>
<organism evidence="1 2">
    <name type="scientific">Lusitaniella coriacea LEGE 07157</name>
    <dbReference type="NCBI Taxonomy" id="945747"/>
    <lineage>
        <taxon>Bacteria</taxon>
        <taxon>Bacillati</taxon>
        <taxon>Cyanobacteriota</taxon>
        <taxon>Cyanophyceae</taxon>
        <taxon>Spirulinales</taxon>
        <taxon>Lusitaniellaceae</taxon>
        <taxon>Lusitaniella</taxon>
    </lineage>
</organism>
<reference evidence="1" key="1">
    <citation type="submission" date="2020-10" db="EMBL/GenBank/DDBJ databases">
        <authorList>
            <person name="Castelo-Branco R."/>
            <person name="Eusebio N."/>
            <person name="Adriana R."/>
            <person name="Vieira A."/>
            <person name="Brugerolle De Fraissinette N."/>
            <person name="Rezende De Castro R."/>
            <person name="Schneider M.P."/>
            <person name="Vasconcelos V."/>
            <person name="Leao P.N."/>
        </authorList>
    </citation>
    <scope>NUCLEOTIDE SEQUENCE</scope>
    <source>
        <strain evidence="1">LEGE 07157</strain>
    </source>
</reference>